<dbReference type="Gene3D" id="3.30.1600.10">
    <property type="entry name" value="SIR2/SIRT2 'Small Domain"/>
    <property type="match status" value="1"/>
</dbReference>
<dbReference type="Proteomes" id="UP000007473">
    <property type="component" value="Chromosome"/>
</dbReference>
<reference evidence="6 7" key="1">
    <citation type="journal article" date="2011" name="J. Bacteriol.">
        <title>Genome sequence of the repetitive-sequence-rich Mycoplasma fermentans strain M64.</title>
        <authorList>
            <person name="Shu H.W."/>
            <person name="Liu T.T."/>
            <person name="Chang H.Y."/>
            <person name="Liu Y.M."/>
            <person name="Wu K.M."/>
            <person name="Shu H.Y."/>
            <person name="Tsai S.F."/>
            <person name="Hsiao K.J."/>
            <person name="Hu W.S."/>
            <person name="Ng W.V."/>
        </authorList>
    </citation>
    <scope>NUCLEOTIDE SEQUENCE [LARGE SCALE GENOMIC DNA]</scope>
    <source>
        <strain evidence="6 7">M64</strain>
    </source>
</reference>
<evidence type="ECO:0000256" key="2">
    <source>
        <dbReference type="ARBA" id="ARBA00022679"/>
    </source>
</evidence>
<dbReference type="AlphaFoldDB" id="A0AB32XDA0"/>
<dbReference type="InterPro" id="IPR050134">
    <property type="entry name" value="NAD-dep_sirtuin_deacylases"/>
</dbReference>
<evidence type="ECO:0000313" key="6">
    <source>
        <dbReference type="EMBL" id="ADV35014.1"/>
    </source>
</evidence>
<evidence type="ECO:0000313" key="7">
    <source>
        <dbReference type="Proteomes" id="UP000007473"/>
    </source>
</evidence>
<dbReference type="SUPFAM" id="SSF52467">
    <property type="entry name" value="DHS-like NAD/FAD-binding domain"/>
    <property type="match status" value="1"/>
</dbReference>
<feature type="domain" description="Deacetylase sirtuin-type" evidence="5">
    <location>
        <begin position="2"/>
        <end position="251"/>
    </location>
</feature>
<dbReference type="GO" id="GO:0017136">
    <property type="term" value="F:histone deacetylase activity, NAD-dependent"/>
    <property type="evidence" value="ECO:0007669"/>
    <property type="project" value="TreeGrafter"/>
</dbReference>
<feature type="binding site" evidence="4">
    <location>
        <position position="157"/>
    </location>
    <ligand>
        <name>Zn(2+)</name>
        <dbReference type="ChEBI" id="CHEBI:29105"/>
    </ligand>
</feature>
<evidence type="ECO:0000259" key="5">
    <source>
        <dbReference type="PROSITE" id="PS50305"/>
    </source>
</evidence>
<evidence type="ECO:0000256" key="4">
    <source>
        <dbReference type="PROSITE-ProRule" id="PRU00236"/>
    </source>
</evidence>
<keyword evidence="4" id="KW-0862">Zinc</keyword>
<dbReference type="GO" id="GO:0046872">
    <property type="term" value="F:metal ion binding"/>
    <property type="evidence" value="ECO:0007669"/>
    <property type="project" value="UniProtKB-KW"/>
</dbReference>
<keyword evidence="2" id="KW-0808">Transferase</keyword>
<evidence type="ECO:0000256" key="1">
    <source>
        <dbReference type="ARBA" id="ARBA00012928"/>
    </source>
</evidence>
<dbReference type="Gene3D" id="3.40.50.1220">
    <property type="entry name" value="TPP-binding domain"/>
    <property type="match status" value="1"/>
</dbReference>
<dbReference type="GO" id="GO:0070403">
    <property type="term" value="F:NAD+ binding"/>
    <property type="evidence" value="ECO:0007669"/>
    <property type="project" value="InterPro"/>
</dbReference>
<protein>
    <recommendedName>
        <fullName evidence="1">protein acetyllysine N-acetyltransferase</fullName>
        <ecNumber evidence="1">2.3.1.286</ecNumber>
    </recommendedName>
</protein>
<gene>
    <name evidence="6" type="ordered locus">MfeM64YM_1019</name>
</gene>
<feature type="binding site" evidence="4">
    <location>
        <position position="159"/>
    </location>
    <ligand>
        <name>Zn(2+)</name>
        <dbReference type="ChEBI" id="CHEBI:29105"/>
    </ligand>
</feature>
<dbReference type="RefSeq" id="WP_013355029.1">
    <property type="nucleotide sequence ID" value="NC_014921.1"/>
</dbReference>
<dbReference type="InterPro" id="IPR029035">
    <property type="entry name" value="DHS-like_NAD/FAD-binding_dom"/>
</dbReference>
<dbReference type="EC" id="2.3.1.286" evidence="1"/>
<dbReference type="Pfam" id="PF02146">
    <property type="entry name" value="SIR2"/>
    <property type="match status" value="1"/>
</dbReference>
<dbReference type="InterPro" id="IPR003000">
    <property type="entry name" value="Sirtuin"/>
</dbReference>
<keyword evidence="4" id="KW-0479">Metal-binding</keyword>
<dbReference type="KEGG" id="mfm:MfeM64YM_1019"/>
<dbReference type="PANTHER" id="PTHR11085">
    <property type="entry name" value="NAD-DEPENDENT PROTEIN DEACYLASE SIRTUIN-5, MITOCHONDRIAL-RELATED"/>
    <property type="match status" value="1"/>
</dbReference>
<dbReference type="NCBIfam" id="NF001752">
    <property type="entry name" value="PRK00481.1-1"/>
    <property type="match status" value="1"/>
</dbReference>
<proteinExistence type="predicted"/>
<name>A0AB32XDA0_MYCFM</name>
<dbReference type="PROSITE" id="PS50305">
    <property type="entry name" value="SIRTUIN"/>
    <property type="match status" value="1"/>
</dbReference>
<evidence type="ECO:0000256" key="3">
    <source>
        <dbReference type="ARBA" id="ARBA00023027"/>
    </source>
</evidence>
<sequence>MVQNFNEKIDKFKNWIKESKHIVFFSGAGVSTASGIPDFRSADGLYSKKFKNMNPESILSRSFWRKNKKDFYEYYFSNIAFDNIKPNIIHETVASWCNKNKCHVITQNIDNLDIKAGNKYVIELHGNINRNYCLLCGKFYDLAQLIHQKDKDGIPTCKCGGVINPDVVLYEDPLMEDSTNDAAEAISNSDLLIIAGTSLSVYPAASYIHFYQGKRIVILNKDTSRYENSNNENILLFNENMKDVFENLANS</sequence>
<keyword evidence="3" id="KW-0520">NAD</keyword>
<dbReference type="InterPro" id="IPR026590">
    <property type="entry name" value="Ssirtuin_cat_dom"/>
</dbReference>
<organism evidence="6 7">
    <name type="scientific">Mycoplasmopsis fermentans (strain M64)</name>
    <name type="common">Mycoplasma fermentans</name>
    <dbReference type="NCBI Taxonomy" id="943945"/>
    <lineage>
        <taxon>Bacteria</taxon>
        <taxon>Bacillati</taxon>
        <taxon>Mycoplasmatota</taxon>
        <taxon>Mycoplasmoidales</taxon>
        <taxon>Metamycoplasmataceae</taxon>
        <taxon>Mycoplasmopsis</taxon>
    </lineage>
</organism>
<dbReference type="EMBL" id="CP002458">
    <property type="protein sequence ID" value="ADV35014.1"/>
    <property type="molecule type" value="Genomic_DNA"/>
</dbReference>
<dbReference type="PANTHER" id="PTHR11085:SF4">
    <property type="entry name" value="NAD-DEPENDENT PROTEIN DEACYLASE"/>
    <property type="match status" value="1"/>
</dbReference>
<feature type="binding site" evidence="4">
    <location>
        <position position="136"/>
    </location>
    <ligand>
        <name>Zn(2+)</name>
        <dbReference type="ChEBI" id="CHEBI:29105"/>
    </ligand>
</feature>
<feature type="binding site" evidence="4">
    <location>
        <position position="133"/>
    </location>
    <ligand>
        <name>Zn(2+)</name>
        <dbReference type="ChEBI" id="CHEBI:29105"/>
    </ligand>
</feature>
<accession>A0AB32XDA0</accession>
<feature type="active site" description="Proton acceptor" evidence="4">
    <location>
        <position position="125"/>
    </location>
</feature>
<dbReference type="InterPro" id="IPR026591">
    <property type="entry name" value="Sirtuin_cat_small_dom_sf"/>
</dbReference>